<dbReference type="PROSITE" id="PS50835">
    <property type="entry name" value="IG_LIKE"/>
    <property type="match status" value="1"/>
</dbReference>
<dbReference type="InterPro" id="IPR007110">
    <property type="entry name" value="Ig-like_dom"/>
</dbReference>
<name>A0AB40BC85_DIOCR</name>
<keyword evidence="7" id="KW-0812">Transmembrane</keyword>
<dbReference type="GeneID" id="120261216"/>
<feature type="region of interest" description="Disordered" evidence="6">
    <location>
        <begin position="447"/>
        <end position="487"/>
    </location>
</feature>
<dbReference type="PANTHER" id="PTHR45738">
    <property type="entry name" value="POLYPHOSPHOINOSITIDE PHOSPHATASE"/>
    <property type="match status" value="1"/>
</dbReference>
<dbReference type="InterPro" id="IPR043573">
    <property type="entry name" value="Fig4-like"/>
</dbReference>
<sequence length="815" mass="92787">MAAGGGPDARIAGAGVEGFYLDKFKLYQTQSKFYIFGREKSKLLWKVLKIDRLEPFELNIHEDLTTYSESQCRDLLQRLHEGNRSTGGLVFVTGFYGIIGFVKFLGPYYMLLITERRKLGSICGHEVYAVAKSEMIPLSNYTVWSNMVNSKVENRYKKLLGTVDLTKDFFFSYSYNIMHSLQRNVCDYQTGPALYETMFVWNEFLTRRIRNHLKNTLWTVALVFGFFHQAVLSASGKDCELTLIARRSRHFAGTRYLKRGVNEKGRVANDVETEQVVSEYTPKEFPARISSVVQNRGSIPLFWSQEASWRNFKPDIILLKKDQNYEATRLHFENLVNRYGNPIVISNLIKTCERKPREAKLRVEFAEAINQINNDLPEADRLRFLHWDIQKYCRKRGTKVLELLGEVAVHALNLTGFFYCQLTPTLSFHGGTMCPIFGKDDAGDFSCNSEDDSSRESRGNPSTSGYRSPEDDVGIAESESPTDKTEDGGCFVEPLMLQKGVLRTNCIDCLDRTNVAQYAYGLVALGYQLQALGILDTPKIDLKDPLAESLMMLYEQMGDTLALQYGGSAAHNKIFSERRGQWKAATQSQELFRIFQRYFTNTYMDTEKQDAINLFLGHFQPQLGKPELWELDSDQHYNVGRHDHDFIDERARLNIKRSLSDGSMICENEIPISMHQTGETETFADTAPKLSNCDDSLSFSRNDPMIPVRQFFAENMCGAYLNKQGSDVSDCSNFLNFEWLSSTGNSREDLFERTSLGDDIEQIPEAEDEPHTNGEEAEGAQISCDVSNHSTDVVNIFSESFVQWVAEGDNCFTLI</sequence>
<gene>
    <name evidence="11" type="primary">LOC120261216</name>
</gene>
<evidence type="ECO:0000256" key="7">
    <source>
        <dbReference type="SAM" id="Phobius"/>
    </source>
</evidence>
<evidence type="ECO:0000256" key="1">
    <source>
        <dbReference type="ARBA" id="ARBA00004148"/>
    </source>
</evidence>
<accession>A0AB40BC85</accession>
<comment type="catalytic activity">
    <reaction evidence="4">
        <text>a 1,2-diacyl-sn-glycero-3-phospho-(1D-myo-inositol-3,5-bisphosphate) + H2O = a 1,2-diacyl-sn-glycero-3-phospho-(1D-myo-inositol-3-phosphate) + phosphate</text>
        <dbReference type="Rhea" id="RHEA:32955"/>
        <dbReference type="ChEBI" id="CHEBI:15377"/>
        <dbReference type="ChEBI" id="CHEBI:43474"/>
        <dbReference type="ChEBI" id="CHEBI:57923"/>
        <dbReference type="ChEBI" id="CHEBI:58088"/>
    </reaction>
</comment>
<dbReference type="PANTHER" id="PTHR45738:SF3">
    <property type="entry name" value="OS03G0182400 PROTEIN"/>
    <property type="match status" value="1"/>
</dbReference>
<evidence type="ECO:0000256" key="6">
    <source>
        <dbReference type="SAM" id="MobiDB-lite"/>
    </source>
</evidence>
<evidence type="ECO:0000313" key="10">
    <source>
        <dbReference type="Proteomes" id="UP001515500"/>
    </source>
</evidence>
<feature type="region of interest" description="Disordered" evidence="6">
    <location>
        <begin position="757"/>
        <end position="778"/>
    </location>
</feature>
<feature type="transmembrane region" description="Helical" evidence="7">
    <location>
        <begin position="89"/>
        <end position="111"/>
    </location>
</feature>
<dbReference type="PROSITE" id="PS50275">
    <property type="entry name" value="SAC"/>
    <property type="match status" value="1"/>
</dbReference>
<evidence type="ECO:0000259" key="9">
    <source>
        <dbReference type="PROSITE" id="PS50835"/>
    </source>
</evidence>
<dbReference type="InterPro" id="IPR002013">
    <property type="entry name" value="SAC_dom"/>
</dbReference>
<evidence type="ECO:0000259" key="8">
    <source>
        <dbReference type="PROSITE" id="PS50275"/>
    </source>
</evidence>
<keyword evidence="7" id="KW-1133">Transmembrane helix</keyword>
<organism evidence="10 11">
    <name type="scientific">Dioscorea cayennensis subsp. rotundata</name>
    <name type="common">White Guinea yam</name>
    <name type="synonym">Dioscorea rotundata</name>
    <dbReference type="NCBI Taxonomy" id="55577"/>
    <lineage>
        <taxon>Eukaryota</taxon>
        <taxon>Viridiplantae</taxon>
        <taxon>Streptophyta</taxon>
        <taxon>Embryophyta</taxon>
        <taxon>Tracheophyta</taxon>
        <taxon>Spermatophyta</taxon>
        <taxon>Magnoliopsida</taxon>
        <taxon>Liliopsida</taxon>
        <taxon>Dioscoreales</taxon>
        <taxon>Dioscoreaceae</taxon>
        <taxon>Dioscorea</taxon>
    </lineage>
</organism>
<proteinExistence type="predicted"/>
<dbReference type="GO" id="GO:0005774">
    <property type="term" value="C:vacuolar membrane"/>
    <property type="evidence" value="ECO:0007669"/>
    <property type="project" value="UniProtKB-SubCell"/>
</dbReference>
<feature type="domain" description="Ig-like" evidence="9">
    <location>
        <begin position="764"/>
        <end position="815"/>
    </location>
</feature>
<keyword evidence="10" id="KW-1185">Reference proteome</keyword>
<dbReference type="GO" id="GO:0043813">
    <property type="term" value="F:phosphatidylinositol-3,5-bisphosphate 5-phosphatase activity"/>
    <property type="evidence" value="ECO:0007669"/>
    <property type="project" value="InterPro"/>
</dbReference>
<feature type="compositionally biased region" description="Acidic residues" evidence="6">
    <location>
        <begin position="758"/>
        <end position="768"/>
    </location>
</feature>
<keyword evidence="2" id="KW-0378">Hydrolase</keyword>
<evidence type="ECO:0000256" key="4">
    <source>
        <dbReference type="ARBA" id="ARBA00023337"/>
    </source>
</evidence>
<protein>
    <submittedName>
        <fullName evidence="11">Phosphoinositide phosphatase SAC2-like isoform X1</fullName>
    </submittedName>
</protein>
<comment type="subunit">
    <text evidence="5">Component of the PI(3,5)P2 regulatory complex at least composed of ATG18, SAC/FIG4, FAB1 and VAC14.</text>
</comment>
<dbReference type="RefSeq" id="XP_039124935.1">
    <property type="nucleotide sequence ID" value="XM_039269001.1"/>
</dbReference>
<dbReference type="AlphaFoldDB" id="A0AB40BC85"/>
<evidence type="ECO:0000313" key="11">
    <source>
        <dbReference type="RefSeq" id="XP_039124935.1"/>
    </source>
</evidence>
<evidence type="ECO:0000256" key="3">
    <source>
        <dbReference type="ARBA" id="ARBA00023136"/>
    </source>
</evidence>
<dbReference type="GO" id="GO:0046856">
    <property type="term" value="P:phosphatidylinositol dephosphorylation"/>
    <property type="evidence" value="ECO:0007669"/>
    <property type="project" value="InterPro"/>
</dbReference>
<dbReference type="Proteomes" id="UP001515500">
    <property type="component" value="Chromosome 5"/>
</dbReference>
<reference evidence="11" key="1">
    <citation type="submission" date="2025-08" db="UniProtKB">
        <authorList>
            <consortium name="RefSeq"/>
        </authorList>
    </citation>
    <scope>IDENTIFICATION</scope>
</reference>
<feature type="domain" description="SAC" evidence="8">
    <location>
        <begin position="160"/>
        <end position="567"/>
    </location>
</feature>
<evidence type="ECO:0000256" key="5">
    <source>
        <dbReference type="ARBA" id="ARBA00023464"/>
    </source>
</evidence>
<evidence type="ECO:0000256" key="2">
    <source>
        <dbReference type="ARBA" id="ARBA00022801"/>
    </source>
</evidence>
<keyword evidence="3 7" id="KW-0472">Membrane</keyword>
<dbReference type="Pfam" id="PF02383">
    <property type="entry name" value="Syja_N"/>
    <property type="match status" value="1"/>
</dbReference>
<comment type="subcellular location">
    <subcellularLocation>
        <location evidence="1">Vacuole membrane</location>
        <topology evidence="1">Peripheral membrane protein</topology>
    </subcellularLocation>
</comment>